<dbReference type="InterPro" id="IPR011623">
    <property type="entry name" value="7TMR_DISM_rcpt_extracell_dom1"/>
</dbReference>
<dbReference type="Pfam" id="PF07695">
    <property type="entry name" value="7TMR-DISM_7TM"/>
    <property type="match status" value="1"/>
</dbReference>
<dbReference type="Gene3D" id="3.30.70.270">
    <property type="match status" value="1"/>
</dbReference>
<accession>A0A5C1Q197</accession>
<dbReference type="InterPro" id="IPR052163">
    <property type="entry name" value="DGC-Regulatory_Protein"/>
</dbReference>
<feature type="transmembrane region" description="Helical" evidence="1">
    <location>
        <begin position="231"/>
        <end position="253"/>
    </location>
</feature>
<dbReference type="PANTHER" id="PTHR46663">
    <property type="entry name" value="DIGUANYLATE CYCLASE DGCT-RELATED"/>
    <property type="match status" value="1"/>
</dbReference>
<dbReference type="AlphaFoldDB" id="A0A5C1Q197"/>
<keyword evidence="1" id="KW-0472">Membrane</keyword>
<dbReference type="InterPro" id="IPR029787">
    <property type="entry name" value="Nucleotide_cyclase"/>
</dbReference>
<dbReference type="InterPro" id="IPR043128">
    <property type="entry name" value="Rev_trsase/Diguanyl_cyclase"/>
</dbReference>
<dbReference type="KEGG" id="snn:EWH46_13955"/>
<dbReference type="CDD" id="cd01949">
    <property type="entry name" value="GGDEF"/>
    <property type="match status" value="1"/>
</dbReference>
<dbReference type="SMART" id="SM00267">
    <property type="entry name" value="GGDEF"/>
    <property type="match status" value="1"/>
</dbReference>
<organism evidence="3 4">
    <name type="scientific">Sphaerotilus sulfidivorans</name>
    <dbReference type="NCBI Taxonomy" id="639200"/>
    <lineage>
        <taxon>Bacteria</taxon>
        <taxon>Pseudomonadati</taxon>
        <taxon>Pseudomonadota</taxon>
        <taxon>Betaproteobacteria</taxon>
        <taxon>Burkholderiales</taxon>
        <taxon>Sphaerotilaceae</taxon>
        <taxon>Sphaerotilus</taxon>
    </lineage>
</organism>
<feature type="transmembrane region" description="Helical" evidence="1">
    <location>
        <begin position="418"/>
        <end position="439"/>
    </location>
</feature>
<dbReference type="Proteomes" id="UP000323522">
    <property type="component" value="Chromosome"/>
</dbReference>
<dbReference type="Gene3D" id="2.60.40.2380">
    <property type="match status" value="1"/>
</dbReference>
<dbReference type="SUPFAM" id="SSF55073">
    <property type="entry name" value="Nucleotide cyclase"/>
    <property type="match status" value="1"/>
</dbReference>
<dbReference type="PANTHER" id="PTHR46663:SF3">
    <property type="entry name" value="SLL0267 PROTEIN"/>
    <property type="match status" value="1"/>
</dbReference>
<protein>
    <submittedName>
        <fullName evidence="3">GGDEF domain-containing protein</fullName>
    </submittedName>
</protein>
<evidence type="ECO:0000313" key="3">
    <source>
        <dbReference type="EMBL" id="QEN01765.1"/>
    </source>
</evidence>
<feature type="domain" description="GGDEF" evidence="2">
    <location>
        <begin position="487"/>
        <end position="620"/>
    </location>
</feature>
<keyword evidence="1" id="KW-0812">Transmembrane</keyword>
<dbReference type="PROSITE" id="PS50887">
    <property type="entry name" value="GGDEF"/>
    <property type="match status" value="1"/>
</dbReference>
<dbReference type="EMBL" id="CP035708">
    <property type="protein sequence ID" value="QEN01765.1"/>
    <property type="molecule type" value="Genomic_DNA"/>
</dbReference>
<keyword evidence="1" id="KW-1133">Transmembrane helix</keyword>
<dbReference type="InterPro" id="IPR000160">
    <property type="entry name" value="GGDEF_dom"/>
</dbReference>
<feature type="transmembrane region" description="Helical" evidence="1">
    <location>
        <begin position="331"/>
        <end position="350"/>
    </location>
</feature>
<reference evidence="3 4" key="1">
    <citation type="submission" date="2019-02" db="EMBL/GenBank/DDBJ databases">
        <title>Complete Genome Sequence and Methylome Analysis of Sphaerotilus natans subsp. sulfidivorans D-507.</title>
        <authorList>
            <person name="Fomenkov A."/>
            <person name="Gridneva E."/>
            <person name="Smolyakov D."/>
            <person name="Dubinina G."/>
            <person name="Vincze T."/>
            <person name="Grabovich M."/>
            <person name="Roberts R.J."/>
        </authorList>
    </citation>
    <scope>NUCLEOTIDE SEQUENCE [LARGE SCALE GENOMIC DNA]</scope>
    <source>
        <strain evidence="3 4">D-507</strain>
    </source>
</reference>
<dbReference type="Pfam" id="PF00990">
    <property type="entry name" value="GGDEF"/>
    <property type="match status" value="1"/>
</dbReference>
<gene>
    <name evidence="3" type="ORF">EWH46_13955</name>
</gene>
<proteinExistence type="predicted"/>
<evidence type="ECO:0000259" key="2">
    <source>
        <dbReference type="PROSITE" id="PS50887"/>
    </source>
</evidence>
<name>A0A5C1Q197_9BURK</name>
<feature type="transmembrane region" description="Helical" evidence="1">
    <location>
        <begin position="296"/>
        <end position="319"/>
    </location>
</feature>
<dbReference type="OrthoDB" id="5289013at2"/>
<feature type="transmembrane region" description="Helical" evidence="1">
    <location>
        <begin position="260"/>
        <end position="276"/>
    </location>
</feature>
<dbReference type="InterPro" id="IPR011622">
    <property type="entry name" value="7TMR_DISM_rcpt_extracell_dom2"/>
</dbReference>
<evidence type="ECO:0000256" key="1">
    <source>
        <dbReference type="SAM" id="Phobius"/>
    </source>
</evidence>
<sequence>MGRRGCVGQMSRTAGSGAIAGRPAGRVTAALRPPWLPRLLRTILLLGLLGVFGVPGLPSARAALAPTSAPELLRLDSRAGAALEVWSGLKVLRDDGHALDFSAARVLRDRAERPAVPLANFGEHAGTLWLFLEVEIGPQAAGEWLLDVAYPALDEVDLQVLRDGREVAMLRNGDRLTGRERPLLARTHLMPLRLERGRHELILRVRSSGSLIVPLWLMTPEMHRLHEERAQLVQGLATGVMLSLLLYSLAQWYSLRDRMFAYYGLSVLSLGLFQIAFQGVGMQHLWSEYPTLAEKIPPVCVLLGITGTFLFINRALAIAELSPRLSWAMKIGALLCAGAALLVLLGLLSYRDGQRIAKVLGQLPTLLALPLAWRRWRQGDAAAGYILAGWTVYTAGVLVLALLISGRLPATPLVLHGFQIASLAEMVMWLVVTGVRVAALRRAAERVRHDGERLRLLAETDALTSALNRRGLQQAAGPLLERVRPGQATVLFLLDLDGFKPVNDRFGHQAGDRVLVEVARRLQAQVRQTDLVARIGGDEFVVMAAGLPDEPAALRLGQALLDAIAPDIEVEPGQPCRVGATIGLAMVPDDGRDIAVLLERADQAMYAGKQAGKRQVRRFT</sequence>
<evidence type="ECO:0000313" key="4">
    <source>
        <dbReference type="Proteomes" id="UP000323522"/>
    </source>
</evidence>
<feature type="transmembrane region" description="Helical" evidence="1">
    <location>
        <begin position="385"/>
        <end position="406"/>
    </location>
</feature>
<dbReference type="Pfam" id="PF07696">
    <property type="entry name" value="7TMR-DISMED2"/>
    <property type="match status" value="1"/>
</dbReference>
<dbReference type="NCBIfam" id="TIGR00254">
    <property type="entry name" value="GGDEF"/>
    <property type="match status" value="1"/>
</dbReference>